<keyword evidence="6" id="KW-0723">Serine/threonine-protein kinase</keyword>
<evidence type="ECO:0000313" key="7">
    <source>
        <dbReference type="Proteomes" id="UP000515312"/>
    </source>
</evidence>
<evidence type="ECO:0000256" key="1">
    <source>
        <dbReference type="ARBA" id="ARBA00022679"/>
    </source>
</evidence>
<organism evidence="6 7">
    <name type="scientific">Alloacidobacterium dinghuense</name>
    <dbReference type="NCBI Taxonomy" id="2763107"/>
    <lineage>
        <taxon>Bacteria</taxon>
        <taxon>Pseudomonadati</taxon>
        <taxon>Acidobacteriota</taxon>
        <taxon>Terriglobia</taxon>
        <taxon>Terriglobales</taxon>
        <taxon>Acidobacteriaceae</taxon>
        <taxon>Alloacidobacterium</taxon>
    </lineage>
</organism>
<dbReference type="Pfam" id="PF00069">
    <property type="entry name" value="Pkinase"/>
    <property type="match status" value="1"/>
</dbReference>
<dbReference type="PANTHER" id="PTHR43289:SF6">
    <property type="entry name" value="SERINE_THREONINE-PROTEIN KINASE NEKL-3"/>
    <property type="match status" value="1"/>
</dbReference>
<dbReference type="SUPFAM" id="SSF56112">
    <property type="entry name" value="Protein kinase-like (PK-like)"/>
    <property type="match status" value="1"/>
</dbReference>
<keyword evidence="2" id="KW-0547">Nucleotide-binding</keyword>
<name>A0A7G8BGS0_9BACT</name>
<dbReference type="EMBL" id="CP060394">
    <property type="protein sequence ID" value="QNI31740.1"/>
    <property type="molecule type" value="Genomic_DNA"/>
</dbReference>
<keyword evidence="3 6" id="KW-0418">Kinase</keyword>
<dbReference type="KEGG" id="adin:H7849_22255"/>
<dbReference type="InterPro" id="IPR011009">
    <property type="entry name" value="Kinase-like_dom_sf"/>
</dbReference>
<dbReference type="InterPro" id="IPR008271">
    <property type="entry name" value="Ser/Thr_kinase_AS"/>
</dbReference>
<dbReference type="CDD" id="cd14014">
    <property type="entry name" value="STKc_PknB_like"/>
    <property type="match status" value="1"/>
</dbReference>
<keyword evidence="4" id="KW-0067">ATP-binding</keyword>
<evidence type="ECO:0000256" key="2">
    <source>
        <dbReference type="ARBA" id="ARBA00022741"/>
    </source>
</evidence>
<dbReference type="GO" id="GO:0004674">
    <property type="term" value="F:protein serine/threonine kinase activity"/>
    <property type="evidence" value="ECO:0007669"/>
    <property type="project" value="UniProtKB-KW"/>
</dbReference>
<dbReference type="RefSeq" id="WP_186742636.1">
    <property type="nucleotide sequence ID" value="NZ_CP060394.1"/>
</dbReference>
<evidence type="ECO:0000313" key="6">
    <source>
        <dbReference type="EMBL" id="QNI31740.1"/>
    </source>
</evidence>
<feature type="domain" description="Protein kinase" evidence="5">
    <location>
        <begin position="97"/>
        <end position="354"/>
    </location>
</feature>
<evidence type="ECO:0000256" key="4">
    <source>
        <dbReference type="ARBA" id="ARBA00022840"/>
    </source>
</evidence>
<sequence>MASQRHLVEKLFEGALALKATERCAFLDEACNGNPELRRMVEDLLADDARAGSFLQHAPLEFLGVADENPHTKNGNASSGSAPAGRFSPGRVLLGRFVIVRFLAKGGMGEVYEAEDRFLHGAHVALKTILPHMADDPGLQERFAREVVLAREVIHPNLCPIYDIFHCDEQQSGCMFLTMKLLKGETLAERLKRRGAISLDEGLAILRQIVAGLAAIHAAGIVHRDIKPNNIMLDGTGPDVRLCITDFGLARALESELTVLNGGAVIGTPDYMAPELFLGQPPTQGTDLYALGVVLHEVFTGRKPTIAPDMSLVAVRQLNGSNLPLYCVQLIRHCLDRDPVRRCEAFKRAFDLLVPNSVRDGPIHGTSEVRRRSSFAGTTPTICVIGVGSWLEWEQFESLLHPLSLRSFVAPLSLPKTCDARMTPALTGVLGAIERELSRLDEFDRDLVESGSEDVNPDAQDPL</sequence>
<evidence type="ECO:0000256" key="3">
    <source>
        <dbReference type="ARBA" id="ARBA00022777"/>
    </source>
</evidence>
<dbReference type="PANTHER" id="PTHR43289">
    <property type="entry name" value="MITOGEN-ACTIVATED PROTEIN KINASE KINASE KINASE 20-RELATED"/>
    <property type="match status" value="1"/>
</dbReference>
<dbReference type="SMART" id="SM00220">
    <property type="entry name" value="S_TKc"/>
    <property type="match status" value="1"/>
</dbReference>
<accession>A0A7G8BGS0</accession>
<dbReference type="Gene3D" id="1.10.510.10">
    <property type="entry name" value="Transferase(Phosphotransferase) domain 1"/>
    <property type="match status" value="1"/>
</dbReference>
<protein>
    <submittedName>
        <fullName evidence="6">Serine/threonine protein kinase</fullName>
    </submittedName>
</protein>
<dbReference type="Proteomes" id="UP000515312">
    <property type="component" value="Chromosome"/>
</dbReference>
<keyword evidence="7" id="KW-1185">Reference proteome</keyword>
<reference evidence="6 7" key="1">
    <citation type="submission" date="2020-08" db="EMBL/GenBank/DDBJ databases">
        <title>Edaphobacter telluris sp. nov. and Acidobacterium dinghuensis sp. nov., two acidobacteria isolated from forest soil.</title>
        <authorList>
            <person name="Fu J."/>
            <person name="Qiu L."/>
        </authorList>
    </citation>
    <scope>NUCLEOTIDE SEQUENCE [LARGE SCALE GENOMIC DNA]</scope>
    <source>
        <strain evidence="6">4Y35</strain>
    </source>
</reference>
<dbReference type="PROSITE" id="PS50011">
    <property type="entry name" value="PROTEIN_KINASE_DOM"/>
    <property type="match status" value="1"/>
</dbReference>
<keyword evidence="1" id="KW-0808">Transferase</keyword>
<proteinExistence type="predicted"/>
<dbReference type="PROSITE" id="PS00108">
    <property type="entry name" value="PROTEIN_KINASE_ST"/>
    <property type="match status" value="1"/>
</dbReference>
<dbReference type="InterPro" id="IPR000719">
    <property type="entry name" value="Prot_kinase_dom"/>
</dbReference>
<dbReference type="Gene3D" id="3.30.200.20">
    <property type="entry name" value="Phosphorylase Kinase, domain 1"/>
    <property type="match status" value="1"/>
</dbReference>
<gene>
    <name evidence="6" type="ORF">H7849_22255</name>
</gene>
<dbReference type="AlphaFoldDB" id="A0A7G8BGS0"/>
<evidence type="ECO:0000259" key="5">
    <source>
        <dbReference type="PROSITE" id="PS50011"/>
    </source>
</evidence>
<dbReference type="GO" id="GO:0005524">
    <property type="term" value="F:ATP binding"/>
    <property type="evidence" value="ECO:0007669"/>
    <property type="project" value="UniProtKB-KW"/>
</dbReference>